<dbReference type="InterPro" id="IPR000962">
    <property type="entry name" value="Znf_DskA_TraR"/>
</dbReference>
<keyword evidence="1" id="KW-0479">Metal-binding</keyword>
<accession>A0A448TU50</accession>
<reference evidence="6 7" key="1">
    <citation type="submission" date="2018-12" db="EMBL/GenBank/DDBJ databases">
        <authorList>
            <consortium name="Pathogen Informatics"/>
        </authorList>
    </citation>
    <scope>NUCLEOTIDE SEQUENCE [LARGE SCALE GENOMIC DNA]</scope>
    <source>
        <strain evidence="6 7">NCTC12871</strain>
    </source>
</reference>
<keyword evidence="2" id="KW-0863">Zinc-finger</keyword>
<dbReference type="Gene3D" id="1.20.120.910">
    <property type="entry name" value="DksA, coiled-coil domain"/>
    <property type="match status" value="1"/>
</dbReference>
<dbReference type="GO" id="GO:0008270">
    <property type="term" value="F:zinc ion binding"/>
    <property type="evidence" value="ECO:0007669"/>
    <property type="project" value="UniProtKB-KW"/>
</dbReference>
<dbReference type="AlphaFoldDB" id="A0A448TU50"/>
<dbReference type="EMBL" id="LR134510">
    <property type="protein sequence ID" value="VEJ09371.1"/>
    <property type="molecule type" value="Genomic_DNA"/>
</dbReference>
<proteinExistence type="predicted"/>
<feature type="domain" description="Zinc finger DksA/TraR C4-type" evidence="5">
    <location>
        <begin position="32"/>
        <end position="64"/>
    </location>
</feature>
<dbReference type="GO" id="GO:1900378">
    <property type="term" value="P:positive regulation of secondary metabolite biosynthetic process"/>
    <property type="evidence" value="ECO:0007669"/>
    <property type="project" value="TreeGrafter"/>
</dbReference>
<evidence type="ECO:0000256" key="4">
    <source>
        <dbReference type="PROSITE-ProRule" id="PRU00510"/>
    </source>
</evidence>
<evidence type="ECO:0000313" key="7">
    <source>
        <dbReference type="Proteomes" id="UP000279799"/>
    </source>
</evidence>
<name>A0A448TU50_9PAST</name>
<dbReference type="Pfam" id="PF01258">
    <property type="entry name" value="zf-dskA_traR"/>
    <property type="match status" value="1"/>
</dbReference>
<dbReference type="PANTHER" id="PTHR38777:SF1">
    <property type="entry name" value="DNAK SUPPRESSOR PROTEIN"/>
    <property type="match status" value="1"/>
</dbReference>
<dbReference type="OrthoDB" id="962301at2"/>
<feature type="zinc finger region" description="dksA C4-type" evidence="4">
    <location>
        <begin position="34"/>
        <end position="58"/>
    </location>
</feature>
<sequence>MADIIDQANDICEFLNNIVIHKISQENQISRSFCLDCGESIPVARQKAILGVKYCVDCQARKEKQSHLFNI</sequence>
<keyword evidence="7" id="KW-1185">Reference proteome</keyword>
<keyword evidence="3" id="KW-0862">Zinc</keyword>
<gene>
    <name evidence="6" type="ORF">NCTC12871_00824</name>
</gene>
<evidence type="ECO:0000313" key="6">
    <source>
        <dbReference type="EMBL" id="VEJ09371.1"/>
    </source>
</evidence>
<dbReference type="PANTHER" id="PTHR38777">
    <property type="entry name" value="FELS-2 PROPHAGE PROTEIN"/>
    <property type="match status" value="1"/>
</dbReference>
<dbReference type="PROSITE" id="PS51128">
    <property type="entry name" value="ZF_DKSA_2"/>
    <property type="match status" value="1"/>
</dbReference>
<dbReference type="RefSeq" id="WP_126599248.1">
    <property type="nucleotide sequence ID" value="NZ_LR134510.1"/>
</dbReference>
<protein>
    <submittedName>
        <fullName evidence="6">DnaK suppressor protein</fullName>
    </submittedName>
</protein>
<organism evidence="6 7">
    <name type="scientific">Actinobacillus delphinicola</name>
    <dbReference type="NCBI Taxonomy" id="51161"/>
    <lineage>
        <taxon>Bacteria</taxon>
        <taxon>Pseudomonadati</taxon>
        <taxon>Pseudomonadota</taxon>
        <taxon>Gammaproteobacteria</taxon>
        <taxon>Pasteurellales</taxon>
        <taxon>Pasteurellaceae</taxon>
        <taxon>Actinobacillus</taxon>
    </lineage>
</organism>
<evidence type="ECO:0000259" key="5">
    <source>
        <dbReference type="Pfam" id="PF01258"/>
    </source>
</evidence>
<dbReference type="Proteomes" id="UP000279799">
    <property type="component" value="Chromosome"/>
</dbReference>
<evidence type="ECO:0000256" key="3">
    <source>
        <dbReference type="ARBA" id="ARBA00022833"/>
    </source>
</evidence>
<evidence type="ECO:0000256" key="1">
    <source>
        <dbReference type="ARBA" id="ARBA00022723"/>
    </source>
</evidence>
<dbReference type="KEGG" id="adp:NCTC12871_00824"/>
<evidence type="ECO:0000256" key="2">
    <source>
        <dbReference type="ARBA" id="ARBA00022771"/>
    </source>
</evidence>
<dbReference type="SUPFAM" id="SSF57716">
    <property type="entry name" value="Glucocorticoid receptor-like (DNA-binding domain)"/>
    <property type="match status" value="1"/>
</dbReference>